<organism evidence="3 4">
    <name type="scientific">Paenibacillus sepulcri</name>
    <dbReference type="NCBI Taxonomy" id="359917"/>
    <lineage>
        <taxon>Bacteria</taxon>
        <taxon>Bacillati</taxon>
        <taxon>Bacillota</taxon>
        <taxon>Bacilli</taxon>
        <taxon>Bacillales</taxon>
        <taxon>Paenibacillaceae</taxon>
        <taxon>Paenibacillus</taxon>
    </lineage>
</organism>
<keyword evidence="1" id="KW-0472">Membrane</keyword>
<keyword evidence="4" id="KW-1185">Reference proteome</keyword>
<feature type="transmembrane region" description="Helical" evidence="1">
    <location>
        <begin position="83"/>
        <end position="115"/>
    </location>
</feature>
<feature type="transmembrane region" description="Helical" evidence="1">
    <location>
        <begin position="227"/>
        <end position="251"/>
    </location>
</feature>
<feature type="transmembrane region" description="Helical" evidence="1">
    <location>
        <begin position="44"/>
        <end position="77"/>
    </location>
</feature>
<keyword evidence="1" id="KW-0812">Transmembrane</keyword>
<feature type="transmembrane region" description="Helical" evidence="1">
    <location>
        <begin position="127"/>
        <end position="148"/>
    </location>
</feature>
<evidence type="ECO:0000256" key="1">
    <source>
        <dbReference type="SAM" id="Phobius"/>
    </source>
</evidence>
<accession>A0ABS7CGZ9</accession>
<feature type="domain" description="Stage II sporulation protein E N-terminal" evidence="2">
    <location>
        <begin position="31"/>
        <end position="286"/>
    </location>
</feature>
<dbReference type="Pfam" id="PF19732">
    <property type="entry name" value="SpoIIE_N"/>
    <property type="match status" value="1"/>
</dbReference>
<evidence type="ECO:0000313" key="3">
    <source>
        <dbReference type="EMBL" id="MBW7460198.1"/>
    </source>
</evidence>
<proteinExistence type="predicted"/>
<sequence length="286" mass="31110">MRDKQNVVLFPNVKRTSIIQTAIQKGVNGSFIRRLGAMISSKKWAFVLMVVGFLLGRAVILESLTPFAVAYFTVVYFLRRDSYLSVGFSIVLGSCFAISPEPMWIAMELAVVYLLMRGLEAYERAELSYAPLLVFISTLIVRLFSVVIVDTLGWYQLMMVGVEAALAFVLTLVFVQAIPVLTMTRKTSSLKNEEIICLMILLASVMTGAVGWAVYGLSVEHMMSRYMLLLFALVGGAPLGASVGVIAGLILSLADLNAIVQMSLLAFAGLLAGLLREGGRMAVAFG</sequence>
<feature type="non-terminal residue" evidence="3">
    <location>
        <position position="286"/>
    </location>
</feature>
<name>A0ABS7CGZ9_9BACL</name>
<protein>
    <submittedName>
        <fullName evidence="3">Stage II sporulation protein E</fullName>
    </submittedName>
</protein>
<gene>
    <name evidence="3" type="ORF">K0U00_39665</name>
</gene>
<feature type="transmembrane region" description="Helical" evidence="1">
    <location>
        <begin position="258"/>
        <end position="275"/>
    </location>
</feature>
<feature type="transmembrane region" description="Helical" evidence="1">
    <location>
        <begin position="154"/>
        <end position="175"/>
    </location>
</feature>
<dbReference type="EMBL" id="JAHZIK010002079">
    <property type="protein sequence ID" value="MBW7460198.1"/>
    <property type="molecule type" value="Genomic_DNA"/>
</dbReference>
<evidence type="ECO:0000313" key="4">
    <source>
        <dbReference type="Proteomes" id="UP001519887"/>
    </source>
</evidence>
<keyword evidence="1" id="KW-1133">Transmembrane helix</keyword>
<dbReference type="Proteomes" id="UP001519887">
    <property type="component" value="Unassembled WGS sequence"/>
</dbReference>
<evidence type="ECO:0000259" key="2">
    <source>
        <dbReference type="Pfam" id="PF19732"/>
    </source>
</evidence>
<feature type="transmembrane region" description="Helical" evidence="1">
    <location>
        <begin position="195"/>
        <end position="215"/>
    </location>
</feature>
<comment type="caution">
    <text evidence="3">The sequence shown here is derived from an EMBL/GenBank/DDBJ whole genome shotgun (WGS) entry which is preliminary data.</text>
</comment>
<dbReference type="InterPro" id="IPR045768">
    <property type="entry name" value="SpoIIE_N"/>
</dbReference>
<reference evidence="3 4" key="1">
    <citation type="submission" date="2021-07" db="EMBL/GenBank/DDBJ databases">
        <title>Paenibacillus radiodurans sp. nov., isolated from the southeastern edge of Tengger Desert.</title>
        <authorList>
            <person name="Zhang G."/>
        </authorList>
    </citation>
    <scope>NUCLEOTIDE SEQUENCE [LARGE SCALE GENOMIC DNA]</scope>
    <source>
        <strain evidence="3 4">CCM 7311</strain>
    </source>
</reference>